<evidence type="ECO:0000313" key="3">
    <source>
        <dbReference type="Proteomes" id="UP001488805"/>
    </source>
</evidence>
<dbReference type="Proteomes" id="UP001488805">
    <property type="component" value="Unassembled WGS sequence"/>
</dbReference>
<name>A0AAW1FF35_ZOAVI</name>
<feature type="region of interest" description="Disordered" evidence="1">
    <location>
        <begin position="96"/>
        <end position="140"/>
    </location>
</feature>
<sequence>MPARGKSDNRVPPGNTNLVPCSEAHLQQEMISAVKLKFLAEGHLRYRSGGPGAQTAPPAPLQLSVLAADAASHCQSAALSDQVGNDFLEAAQQAKAIRQGNKGPPTAWSCSECGHSSRGRSRDAGQAFHEPGGEGSVTKA</sequence>
<comment type="caution">
    <text evidence="2">The sequence shown here is derived from an EMBL/GenBank/DDBJ whole genome shotgun (WGS) entry which is preliminary data.</text>
</comment>
<proteinExistence type="predicted"/>
<accession>A0AAW1FF35</accession>
<dbReference type="AlphaFoldDB" id="A0AAW1FF35"/>
<evidence type="ECO:0000313" key="2">
    <source>
        <dbReference type="EMBL" id="KAK9533131.1"/>
    </source>
</evidence>
<reference evidence="2 3" key="1">
    <citation type="journal article" date="2024" name="Genome Biol. Evol.">
        <title>Chromosome-level genome assembly of the viviparous eelpout Zoarces viviparus.</title>
        <authorList>
            <person name="Fuhrmann N."/>
            <person name="Brasseur M.V."/>
            <person name="Bakowski C.E."/>
            <person name="Podsiadlowski L."/>
            <person name="Prost S."/>
            <person name="Krehenwinkel H."/>
            <person name="Mayer C."/>
        </authorList>
    </citation>
    <scope>NUCLEOTIDE SEQUENCE [LARGE SCALE GENOMIC DNA]</scope>
    <source>
        <strain evidence="2">NO-MEL_2022_Ind0_liver</strain>
    </source>
</reference>
<dbReference type="EMBL" id="JBCEZU010000067">
    <property type="protein sequence ID" value="KAK9533131.1"/>
    <property type="molecule type" value="Genomic_DNA"/>
</dbReference>
<organism evidence="2 3">
    <name type="scientific">Zoarces viviparus</name>
    <name type="common">Viviparous eelpout</name>
    <name type="synonym">Blennius viviparus</name>
    <dbReference type="NCBI Taxonomy" id="48416"/>
    <lineage>
        <taxon>Eukaryota</taxon>
        <taxon>Metazoa</taxon>
        <taxon>Chordata</taxon>
        <taxon>Craniata</taxon>
        <taxon>Vertebrata</taxon>
        <taxon>Euteleostomi</taxon>
        <taxon>Actinopterygii</taxon>
        <taxon>Neopterygii</taxon>
        <taxon>Teleostei</taxon>
        <taxon>Neoteleostei</taxon>
        <taxon>Acanthomorphata</taxon>
        <taxon>Eupercaria</taxon>
        <taxon>Perciformes</taxon>
        <taxon>Cottioidei</taxon>
        <taxon>Zoarcales</taxon>
        <taxon>Zoarcidae</taxon>
        <taxon>Zoarcinae</taxon>
        <taxon>Zoarces</taxon>
    </lineage>
</organism>
<evidence type="ECO:0000256" key="1">
    <source>
        <dbReference type="SAM" id="MobiDB-lite"/>
    </source>
</evidence>
<protein>
    <submittedName>
        <fullName evidence="2">Uncharacterized protein</fullName>
    </submittedName>
</protein>
<gene>
    <name evidence="2" type="ORF">VZT92_008285</name>
</gene>
<keyword evidence="3" id="KW-1185">Reference proteome</keyword>